<dbReference type="RefSeq" id="WP_341368330.1">
    <property type="nucleotide sequence ID" value="NZ_CP150951.2"/>
</dbReference>
<sequence>MTKSSENSRGALLMMGAMCAYTVNDAFMKLATTNFPLFQAIMIRGFGAVLCLALMCRFMGQFRFDFRASDWALIALRTLCEVTGTYFFLTALLHMPIANISAILQALPLTVALGAALLFREPLGWRRLAAIAIGFVGVVLIIQPGGADFNSYSIYALITVLCVTVRDLAVRRMSHDVPPVFVALITAIGTTLLGCVGTAFTDMQPITGDAGRYIACATLFLSVGYILSVSAMRVGEIGFVAPFRYTSLLVALILGVLLFDEWPNLITILGASIVVATGLFTLYREKQIKQPIAPQSRRQR</sequence>
<evidence type="ECO:0000313" key="9">
    <source>
        <dbReference type="Proteomes" id="UP001440612"/>
    </source>
</evidence>
<feature type="transmembrane region" description="Helical" evidence="6">
    <location>
        <begin position="37"/>
        <end position="59"/>
    </location>
</feature>
<evidence type="ECO:0000313" key="8">
    <source>
        <dbReference type="EMBL" id="WZC50222.1"/>
    </source>
</evidence>
<feature type="transmembrane region" description="Helical" evidence="6">
    <location>
        <begin position="181"/>
        <end position="200"/>
    </location>
</feature>
<gene>
    <name evidence="8" type="ORF">AABB29_06170</name>
</gene>
<dbReference type="Pfam" id="PF00892">
    <property type="entry name" value="EamA"/>
    <property type="match status" value="2"/>
</dbReference>
<feature type="transmembrane region" description="Helical" evidence="6">
    <location>
        <begin position="128"/>
        <end position="146"/>
    </location>
</feature>
<feature type="transmembrane region" description="Helical" evidence="6">
    <location>
        <begin position="243"/>
        <end position="259"/>
    </location>
</feature>
<evidence type="ECO:0000256" key="5">
    <source>
        <dbReference type="ARBA" id="ARBA00023136"/>
    </source>
</evidence>
<feature type="transmembrane region" description="Helical" evidence="6">
    <location>
        <begin position="152"/>
        <end position="169"/>
    </location>
</feature>
<keyword evidence="9" id="KW-1185">Reference proteome</keyword>
<name>A0ABZ2V8G2_9RHOB</name>
<evidence type="ECO:0000256" key="4">
    <source>
        <dbReference type="ARBA" id="ARBA00022989"/>
    </source>
</evidence>
<feature type="domain" description="EamA" evidence="7">
    <location>
        <begin position="9"/>
        <end position="142"/>
    </location>
</feature>
<keyword evidence="5 6" id="KW-0472">Membrane</keyword>
<dbReference type="InterPro" id="IPR037185">
    <property type="entry name" value="EmrE-like"/>
</dbReference>
<feature type="transmembrane region" description="Helical" evidence="6">
    <location>
        <begin position="71"/>
        <end position="94"/>
    </location>
</feature>
<feature type="transmembrane region" description="Helical" evidence="6">
    <location>
        <begin position="265"/>
        <end position="283"/>
    </location>
</feature>
<keyword evidence="3 6" id="KW-0812">Transmembrane</keyword>
<feature type="transmembrane region" description="Helical" evidence="6">
    <location>
        <begin position="100"/>
        <end position="119"/>
    </location>
</feature>
<keyword evidence="4 6" id="KW-1133">Transmembrane helix</keyword>
<evidence type="ECO:0000259" key="7">
    <source>
        <dbReference type="Pfam" id="PF00892"/>
    </source>
</evidence>
<evidence type="ECO:0000256" key="2">
    <source>
        <dbReference type="ARBA" id="ARBA00009853"/>
    </source>
</evidence>
<dbReference type="Gene3D" id="1.10.3730.20">
    <property type="match status" value="1"/>
</dbReference>
<feature type="transmembrane region" description="Helical" evidence="6">
    <location>
        <begin position="212"/>
        <end position="231"/>
    </location>
</feature>
<evidence type="ECO:0000256" key="6">
    <source>
        <dbReference type="SAM" id="Phobius"/>
    </source>
</evidence>
<dbReference type="InterPro" id="IPR000620">
    <property type="entry name" value="EamA_dom"/>
</dbReference>
<organism evidence="8 9">
    <name type="scientific">Yoonia phaeophyticola</name>
    <dbReference type="NCBI Taxonomy" id="3137369"/>
    <lineage>
        <taxon>Bacteria</taxon>
        <taxon>Pseudomonadati</taxon>
        <taxon>Pseudomonadota</taxon>
        <taxon>Alphaproteobacteria</taxon>
        <taxon>Rhodobacterales</taxon>
        <taxon>Paracoccaceae</taxon>
        <taxon>Yoonia</taxon>
    </lineage>
</organism>
<dbReference type="PANTHER" id="PTHR22911:SF6">
    <property type="entry name" value="SOLUTE CARRIER FAMILY 35 MEMBER G1"/>
    <property type="match status" value="1"/>
</dbReference>
<dbReference type="Proteomes" id="UP001440612">
    <property type="component" value="Chromosome"/>
</dbReference>
<dbReference type="PANTHER" id="PTHR22911">
    <property type="entry name" value="ACYL-MALONYL CONDENSING ENZYME-RELATED"/>
    <property type="match status" value="1"/>
</dbReference>
<protein>
    <submittedName>
        <fullName evidence="8">DMT family transporter</fullName>
    </submittedName>
</protein>
<proteinExistence type="inferred from homology"/>
<feature type="domain" description="EamA" evidence="7">
    <location>
        <begin position="153"/>
        <end position="279"/>
    </location>
</feature>
<evidence type="ECO:0000256" key="1">
    <source>
        <dbReference type="ARBA" id="ARBA00004141"/>
    </source>
</evidence>
<reference evidence="9" key="1">
    <citation type="submission" date="2024-04" db="EMBL/GenBank/DDBJ databases">
        <title>Phylogenomic analyses of a clade within the roseobacter group suggest taxonomic reassignments of species of the genera Aestuariivita, Citreicella, Loktanella, Nautella, Pelagibaca, Ruegeria, Thalassobius, Thiobacimonas and Tropicibacter, and the proposal o.</title>
        <authorList>
            <person name="Jeon C.O."/>
        </authorList>
    </citation>
    <scope>NUCLEOTIDE SEQUENCE [LARGE SCALE GENOMIC DNA]</scope>
    <source>
        <strain evidence="9">BS5-3</strain>
    </source>
</reference>
<evidence type="ECO:0000256" key="3">
    <source>
        <dbReference type="ARBA" id="ARBA00022692"/>
    </source>
</evidence>
<comment type="similarity">
    <text evidence="2">Belongs to the drug/metabolite transporter (DMT) superfamily. 10 TMS drug/metabolite exporter (DME) (TC 2.A.7.3) family.</text>
</comment>
<dbReference type="EMBL" id="CP150951">
    <property type="protein sequence ID" value="WZC50222.1"/>
    <property type="molecule type" value="Genomic_DNA"/>
</dbReference>
<comment type="subcellular location">
    <subcellularLocation>
        <location evidence="1">Membrane</location>
        <topology evidence="1">Multi-pass membrane protein</topology>
    </subcellularLocation>
</comment>
<dbReference type="SUPFAM" id="SSF103481">
    <property type="entry name" value="Multidrug resistance efflux transporter EmrE"/>
    <property type="match status" value="2"/>
</dbReference>
<accession>A0ABZ2V8G2</accession>